<keyword evidence="3" id="KW-1185">Reference proteome</keyword>
<organism evidence="2 3">
    <name type="scientific">Streptomyces althioticus subsp. attaecolombicae</name>
    <dbReference type="NCBI Taxonomy" id="3075534"/>
    <lineage>
        <taxon>Bacteria</taxon>
        <taxon>Bacillati</taxon>
        <taxon>Actinomycetota</taxon>
        <taxon>Actinomycetes</taxon>
        <taxon>Kitasatosporales</taxon>
        <taxon>Streptomycetaceae</taxon>
        <taxon>Streptomyces</taxon>
        <taxon>Streptomyces althioticus group</taxon>
    </lineage>
</organism>
<name>A0ABU3HU95_9ACTN</name>
<comment type="caution">
    <text evidence="2">The sequence shown here is derived from an EMBL/GenBank/DDBJ whole genome shotgun (WGS) entry which is preliminary data.</text>
</comment>
<gene>
    <name evidence="2" type="ORF">ROS62_04935</name>
</gene>
<sequence length="135" mass="14423">MIKNCAECGTAFTAGKNHAEYCGRSCRDKAYRARKAAESPRKPLGATPGAPLPDDDREAFRELYRAAIARIIADGLVVPGRRGEADVAHPLARFVGQWFSALGYSAKPSDSDGGDDLDQMIAALLKGTDEKGAKL</sequence>
<reference evidence="2" key="1">
    <citation type="submission" date="2024-05" db="EMBL/GenBank/DDBJ databases">
        <title>30 novel species of actinomycetes from the DSMZ collection.</title>
        <authorList>
            <person name="Nouioui I."/>
        </authorList>
    </citation>
    <scope>NUCLEOTIDE SEQUENCE</scope>
    <source>
        <strain evidence="2">DSM 41972</strain>
    </source>
</reference>
<evidence type="ECO:0000313" key="3">
    <source>
        <dbReference type="Proteomes" id="UP001181313"/>
    </source>
</evidence>
<evidence type="ECO:0000313" key="2">
    <source>
        <dbReference type="EMBL" id="MDT3724265.1"/>
    </source>
</evidence>
<evidence type="ECO:0000256" key="1">
    <source>
        <dbReference type="SAM" id="MobiDB-lite"/>
    </source>
</evidence>
<dbReference type="EMBL" id="JAVSGH010000004">
    <property type="protein sequence ID" value="MDT3724265.1"/>
    <property type="molecule type" value="Genomic_DNA"/>
</dbReference>
<accession>A0ABU3HU95</accession>
<protein>
    <submittedName>
        <fullName evidence="2">Uncharacterized protein</fullName>
    </submittedName>
</protein>
<dbReference type="Proteomes" id="UP001181313">
    <property type="component" value="Unassembled WGS sequence"/>
</dbReference>
<proteinExistence type="predicted"/>
<feature type="region of interest" description="Disordered" evidence="1">
    <location>
        <begin position="34"/>
        <end position="55"/>
    </location>
</feature>
<dbReference type="RefSeq" id="WP_139118555.1">
    <property type="nucleotide sequence ID" value="NZ_JAVSGH010000004.1"/>
</dbReference>